<dbReference type="EMBL" id="FNSD01000001">
    <property type="protein sequence ID" value="SEC43014.1"/>
    <property type="molecule type" value="Genomic_DNA"/>
</dbReference>
<sequence>MQLGKKASALSFSALVFAPLFGCGGSSSKIPSLNGLGQTGKVVQGPVSGSTVWADDLSAGTRFVIDTAEQSTSTKTSSTGTFTLPTTPSYKYVVVSQGGTDSITGKTALTMLSPGGAASVSPLTTLVELDTTGNLAATLNSLLPAGKTFDSDLTAGSGLTPAAMVFLNSVMTAATTLTTAIQDAATKSGTTLTAQQLNNINLTVLSQIASQFAATPVASLTNTATVASGLQTSLCSAINGVASSNSNITGLSCSIAATIANTSVAVAANVVGNATGNNALKAVTPTSVQTSGVAVSTTPAVTESTVMTASNTQLVTNAITSTASSSSTGLTVTSTPTTYTPPVIAVANNPSVVGYNLVAVASGNLWDVRQFTITFSDDMVASGAGDSSYSHSVLNPANYQFSQTGCTPTSYASKVLSLTCGNLPSGAFTVTLAKSSSTAGAWASATSLGLLTTVSKTFSLTAATGSTSVNLF</sequence>
<feature type="signal peptide" evidence="1">
    <location>
        <begin position="1"/>
        <end position="22"/>
    </location>
</feature>
<name>A0A1H4SG83_9BACT</name>
<accession>A0A1H4SG83</accession>
<evidence type="ECO:0000313" key="2">
    <source>
        <dbReference type="EMBL" id="SEC43014.1"/>
    </source>
</evidence>
<evidence type="ECO:0000313" key="3">
    <source>
        <dbReference type="Proteomes" id="UP000182409"/>
    </source>
</evidence>
<protein>
    <submittedName>
        <fullName evidence="2">Uncharacterized protein</fullName>
    </submittedName>
</protein>
<dbReference type="Proteomes" id="UP000182409">
    <property type="component" value="Unassembled WGS sequence"/>
</dbReference>
<evidence type="ECO:0000256" key="1">
    <source>
        <dbReference type="SAM" id="SignalP"/>
    </source>
</evidence>
<dbReference type="AlphaFoldDB" id="A0A1H4SG83"/>
<gene>
    <name evidence="2" type="ORF">SAMN05443244_3441</name>
</gene>
<proteinExistence type="predicted"/>
<feature type="chain" id="PRO_5010332778" evidence="1">
    <location>
        <begin position="23"/>
        <end position="472"/>
    </location>
</feature>
<organism evidence="2 3">
    <name type="scientific">Terriglobus roseus</name>
    <dbReference type="NCBI Taxonomy" id="392734"/>
    <lineage>
        <taxon>Bacteria</taxon>
        <taxon>Pseudomonadati</taxon>
        <taxon>Acidobacteriota</taxon>
        <taxon>Terriglobia</taxon>
        <taxon>Terriglobales</taxon>
        <taxon>Acidobacteriaceae</taxon>
        <taxon>Terriglobus</taxon>
    </lineage>
</organism>
<reference evidence="2 3" key="1">
    <citation type="submission" date="2016-10" db="EMBL/GenBank/DDBJ databases">
        <authorList>
            <person name="de Groot N.N."/>
        </authorList>
    </citation>
    <scope>NUCLEOTIDE SEQUENCE [LARGE SCALE GENOMIC DNA]</scope>
    <source>
        <strain evidence="2 3">AB35.6</strain>
    </source>
</reference>
<keyword evidence="1" id="KW-0732">Signal</keyword>